<evidence type="ECO:0000256" key="20">
    <source>
        <dbReference type="ARBA" id="ARBA00023273"/>
    </source>
</evidence>
<evidence type="ECO:0000256" key="11">
    <source>
        <dbReference type="ARBA" id="ARBA00022692"/>
    </source>
</evidence>
<keyword evidence="20" id="KW-0966">Cell projection</keyword>
<evidence type="ECO:0000313" key="27">
    <source>
        <dbReference type="Proteomes" id="UP001479290"/>
    </source>
</evidence>
<dbReference type="InterPro" id="IPR009079">
    <property type="entry name" value="4_helix_cytokine-like_core"/>
</dbReference>
<keyword evidence="19" id="KW-0206">Cytoskeleton</keyword>
<dbReference type="PANTHER" id="PTHR11574:SF0">
    <property type="entry name" value="KIT LIGAND"/>
    <property type="match status" value="1"/>
</dbReference>
<keyword evidence="27" id="KW-1185">Reference proteome</keyword>
<evidence type="ECO:0000256" key="24">
    <source>
        <dbReference type="SAM" id="MobiDB-lite"/>
    </source>
</evidence>
<evidence type="ECO:0000256" key="7">
    <source>
        <dbReference type="ARBA" id="ARBA00017304"/>
    </source>
</evidence>
<dbReference type="SUPFAM" id="SSF47266">
    <property type="entry name" value="4-helical cytokines"/>
    <property type="match status" value="1"/>
</dbReference>
<evidence type="ECO:0000256" key="8">
    <source>
        <dbReference type="ARBA" id="ARBA00022475"/>
    </source>
</evidence>
<organism evidence="26 27">
    <name type="scientific">Culter alburnus</name>
    <name type="common">Topmouth culter</name>
    <dbReference type="NCBI Taxonomy" id="194366"/>
    <lineage>
        <taxon>Eukaryota</taxon>
        <taxon>Metazoa</taxon>
        <taxon>Chordata</taxon>
        <taxon>Craniata</taxon>
        <taxon>Vertebrata</taxon>
        <taxon>Euteleostomi</taxon>
        <taxon>Actinopterygii</taxon>
        <taxon>Neopterygii</taxon>
        <taxon>Teleostei</taxon>
        <taxon>Ostariophysi</taxon>
        <taxon>Cypriniformes</taxon>
        <taxon>Xenocyprididae</taxon>
        <taxon>Xenocypridinae</taxon>
        <taxon>Culter</taxon>
    </lineage>
</organism>
<dbReference type="InterPro" id="IPR003452">
    <property type="entry name" value="SCF"/>
</dbReference>
<accession>A0AAW2APP4</accession>
<sequence>MFHMREVKIGESICVLVLLFSGLVTCSGVFGSPLTDDVATLETLSENIPSDYRIPIDFITKDVGGACWLYVNLYKVESSLKTLALKFGNLSTNKANITIFIIMLENFRFNLDGEELEVTMQTFECHYKRGKWPTRRYFNHIKEVLAAAGSTGGEFRHCTPPPCQTPAASPFTPGQSRQPHGMNGAIHLLLAVLIIPCMALLVLTVTMVFRRGGYCAQRRHEVALSLPEPHDRAEESSTEPHDRAEESGTEPHSGAARGDSGSSSQQDRAWLDSLGCADTEV</sequence>
<keyword evidence="15" id="KW-0339">Growth factor</keyword>
<evidence type="ECO:0000313" key="26">
    <source>
        <dbReference type="EMBL" id="KAK9975666.1"/>
    </source>
</evidence>
<evidence type="ECO:0000256" key="18">
    <source>
        <dbReference type="ARBA" id="ARBA00023180"/>
    </source>
</evidence>
<dbReference type="Pfam" id="PF02404">
    <property type="entry name" value="SCF"/>
    <property type="match status" value="1"/>
</dbReference>
<dbReference type="Gene3D" id="1.20.1250.10">
    <property type="match status" value="1"/>
</dbReference>
<feature type="transmembrane region" description="Helical" evidence="25">
    <location>
        <begin position="185"/>
        <end position="209"/>
    </location>
</feature>
<evidence type="ECO:0000256" key="15">
    <source>
        <dbReference type="ARBA" id="ARBA00023030"/>
    </source>
</evidence>
<protein>
    <recommendedName>
        <fullName evidence="7">Kit ligand</fullName>
    </recommendedName>
    <alternativeName>
        <fullName evidence="21">Mast cell growth factor</fullName>
    </alternativeName>
    <alternativeName>
        <fullName evidence="23">Stem cell factor</fullName>
    </alternativeName>
    <alternativeName>
        <fullName evidence="22">c-Kit ligand</fullName>
    </alternativeName>
</protein>
<evidence type="ECO:0000256" key="13">
    <source>
        <dbReference type="ARBA" id="ARBA00022889"/>
    </source>
</evidence>
<evidence type="ECO:0000256" key="22">
    <source>
        <dbReference type="ARBA" id="ARBA00032898"/>
    </source>
</evidence>
<keyword evidence="18" id="KW-0325">Glycoprotein</keyword>
<dbReference type="GO" id="GO:0005576">
    <property type="term" value="C:extracellular region"/>
    <property type="evidence" value="ECO:0007669"/>
    <property type="project" value="UniProtKB-SubCell"/>
</dbReference>
<evidence type="ECO:0000256" key="25">
    <source>
        <dbReference type="SAM" id="Phobius"/>
    </source>
</evidence>
<evidence type="ECO:0000256" key="12">
    <source>
        <dbReference type="ARBA" id="ARBA00022729"/>
    </source>
</evidence>
<dbReference type="GO" id="GO:0030175">
    <property type="term" value="C:filopodium"/>
    <property type="evidence" value="ECO:0007669"/>
    <property type="project" value="UniProtKB-SubCell"/>
</dbReference>
<proteinExistence type="inferred from homology"/>
<keyword evidence="17" id="KW-1015">Disulfide bond</keyword>
<keyword evidence="10" id="KW-0964">Secreted</keyword>
<keyword evidence="16 25" id="KW-0472">Membrane</keyword>
<evidence type="ECO:0000256" key="16">
    <source>
        <dbReference type="ARBA" id="ARBA00023136"/>
    </source>
</evidence>
<dbReference type="GO" id="GO:0005856">
    <property type="term" value="C:cytoskeleton"/>
    <property type="evidence" value="ECO:0007669"/>
    <property type="project" value="UniProtKB-SubCell"/>
</dbReference>
<reference evidence="26 27" key="1">
    <citation type="submission" date="2024-05" db="EMBL/GenBank/DDBJ databases">
        <title>A high-quality chromosomal-level genome assembly of Topmouth culter (Culter alburnus).</title>
        <authorList>
            <person name="Zhao H."/>
        </authorList>
    </citation>
    <scope>NUCLEOTIDE SEQUENCE [LARGE SCALE GENOMIC DNA]</scope>
    <source>
        <strain evidence="26">CATC2023</strain>
        <tissue evidence="26">Muscle</tissue>
    </source>
</reference>
<dbReference type="GO" id="GO:0005173">
    <property type="term" value="F:stem cell factor receptor binding"/>
    <property type="evidence" value="ECO:0007669"/>
    <property type="project" value="InterPro"/>
</dbReference>
<evidence type="ECO:0000256" key="21">
    <source>
        <dbReference type="ARBA" id="ARBA00030364"/>
    </source>
</evidence>
<keyword evidence="13" id="KW-0130">Cell adhesion</keyword>
<dbReference type="AlphaFoldDB" id="A0AAW2APP4"/>
<evidence type="ECO:0000256" key="4">
    <source>
        <dbReference type="ARBA" id="ARBA00004510"/>
    </source>
</evidence>
<evidence type="ECO:0000256" key="10">
    <source>
        <dbReference type="ARBA" id="ARBA00022525"/>
    </source>
</evidence>
<name>A0AAW2APP4_CULAL</name>
<dbReference type="GO" id="GO:0005886">
    <property type="term" value="C:plasma membrane"/>
    <property type="evidence" value="ECO:0007669"/>
    <property type="project" value="UniProtKB-SubCell"/>
</dbReference>
<keyword evidence="11 25" id="KW-0812">Transmembrane</keyword>
<dbReference type="PANTHER" id="PTHR11574">
    <property type="entry name" value="KIT LIGAND"/>
    <property type="match status" value="1"/>
</dbReference>
<dbReference type="GO" id="GO:0005125">
    <property type="term" value="F:cytokine activity"/>
    <property type="evidence" value="ECO:0007669"/>
    <property type="project" value="TreeGrafter"/>
</dbReference>
<keyword evidence="14 25" id="KW-1133">Transmembrane helix</keyword>
<keyword evidence="12" id="KW-0732">Signal</keyword>
<gene>
    <name evidence="26" type="ORF">ABG768_020906</name>
</gene>
<evidence type="ECO:0000256" key="19">
    <source>
        <dbReference type="ARBA" id="ARBA00023212"/>
    </source>
</evidence>
<evidence type="ECO:0000256" key="3">
    <source>
        <dbReference type="ARBA" id="ARBA00004486"/>
    </source>
</evidence>
<evidence type="ECO:0000256" key="2">
    <source>
        <dbReference type="ARBA" id="ARBA00004251"/>
    </source>
</evidence>
<evidence type="ECO:0000256" key="17">
    <source>
        <dbReference type="ARBA" id="ARBA00023157"/>
    </source>
</evidence>
<dbReference type="GO" id="GO:0030027">
    <property type="term" value="C:lamellipodium"/>
    <property type="evidence" value="ECO:0007669"/>
    <property type="project" value="UniProtKB-SubCell"/>
</dbReference>
<dbReference type="GO" id="GO:0008284">
    <property type="term" value="P:positive regulation of cell population proliferation"/>
    <property type="evidence" value="ECO:0007669"/>
    <property type="project" value="TreeGrafter"/>
</dbReference>
<keyword evidence="9" id="KW-0963">Cytoplasm</keyword>
<feature type="compositionally biased region" description="Low complexity" evidence="24">
    <location>
        <begin position="253"/>
        <end position="268"/>
    </location>
</feature>
<comment type="similarity">
    <text evidence="6">Belongs to the SCF family.</text>
</comment>
<evidence type="ECO:0000256" key="6">
    <source>
        <dbReference type="ARBA" id="ARBA00010419"/>
    </source>
</evidence>
<feature type="region of interest" description="Disordered" evidence="24">
    <location>
        <begin position="226"/>
        <end position="281"/>
    </location>
</feature>
<dbReference type="GO" id="GO:0008083">
    <property type="term" value="F:growth factor activity"/>
    <property type="evidence" value="ECO:0007669"/>
    <property type="project" value="UniProtKB-KW"/>
</dbReference>
<keyword evidence="8" id="KW-1003">Cell membrane</keyword>
<evidence type="ECO:0000256" key="9">
    <source>
        <dbReference type="ARBA" id="ARBA00022490"/>
    </source>
</evidence>
<evidence type="ECO:0000256" key="23">
    <source>
        <dbReference type="ARBA" id="ARBA00033123"/>
    </source>
</evidence>
<comment type="caution">
    <text evidence="26">The sequence shown here is derived from an EMBL/GenBank/DDBJ whole genome shotgun (WGS) entry which is preliminary data.</text>
</comment>
<dbReference type="Proteomes" id="UP001479290">
    <property type="component" value="Unassembled WGS sequence"/>
</dbReference>
<comment type="subcellular location">
    <subcellularLocation>
        <location evidence="2">Cell membrane</location>
        <topology evidence="2">Single-pass type I membrane protein</topology>
    </subcellularLocation>
    <subcellularLocation>
        <location evidence="3">Cell projection</location>
        <location evidence="3">Filopodium</location>
    </subcellularLocation>
    <subcellularLocation>
        <location evidence="4">Cell projection</location>
        <location evidence="4">Lamellipodium</location>
    </subcellularLocation>
    <subcellularLocation>
        <location evidence="1">Cytoplasm</location>
        <location evidence="1">Cytoskeleton</location>
    </subcellularLocation>
    <subcellularLocation>
        <location evidence="5">Secreted</location>
    </subcellularLocation>
</comment>
<evidence type="ECO:0000256" key="1">
    <source>
        <dbReference type="ARBA" id="ARBA00004245"/>
    </source>
</evidence>
<evidence type="ECO:0000256" key="14">
    <source>
        <dbReference type="ARBA" id="ARBA00022989"/>
    </source>
</evidence>
<dbReference type="EMBL" id="JAWDJR010000004">
    <property type="protein sequence ID" value="KAK9975666.1"/>
    <property type="molecule type" value="Genomic_DNA"/>
</dbReference>
<feature type="compositionally biased region" description="Basic and acidic residues" evidence="24">
    <location>
        <begin position="226"/>
        <end position="246"/>
    </location>
</feature>
<evidence type="ECO:0000256" key="5">
    <source>
        <dbReference type="ARBA" id="ARBA00004613"/>
    </source>
</evidence>
<dbReference type="GO" id="GO:0007155">
    <property type="term" value="P:cell adhesion"/>
    <property type="evidence" value="ECO:0007669"/>
    <property type="project" value="UniProtKB-KW"/>
</dbReference>